<proteinExistence type="predicted"/>
<keyword evidence="3" id="KW-1185">Reference proteome</keyword>
<dbReference type="AlphaFoldDB" id="A0A0B7FBZ8"/>
<feature type="transmembrane region" description="Helical" evidence="1">
    <location>
        <begin position="86"/>
        <end position="111"/>
    </location>
</feature>
<reference evidence="2 3" key="1">
    <citation type="submission" date="2014-11" db="EMBL/GenBank/DDBJ databases">
        <authorList>
            <person name="Wibberg Daniel"/>
        </authorList>
    </citation>
    <scope>NUCLEOTIDE SEQUENCE [LARGE SCALE GENOMIC DNA]</scope>
    <source>
        <strain evidence="2">Rhizoctonia solani AG1-IB 7/3/14</strain>
    </source>
</reference>
<keyword evidence="1" id="KW-1133">Transmembrane helix</keyword>
<protein>
    <submittedName>
        <fullName evidence="2">Uncharacterized protein</fullName>
    </submittedName>
</protein>
<evidence type="ECO:0000313" key="2">
    <source>
        <dbReference type="EMBL" id="CEL54474.1"/>
    </source>
</evidence>
<dbReference type="STRING" id="1108050.A0A0B7FBZ8"/>
<gene>
    <name evidence="2" type="ORF">RSOLAG1IB_07077</name>
</gene>
<accession>A0A0B7FBZ8</accession>
<name>A0A0B7FBZ8_THACB</name>
<evidence type="ECO:0000256" key="1">
    <source>
        <dbReference type="SAM" id="Phobius"/>
    </source>
</evidence>
<feature type="transmembrane region" description="Helical" evidence="1">
    <location>
        <begin position="438"/>
        <end position="460"/>
    </location>
</feature>
<keyword evidence="1" id="KW-0812">Transmembrane</keyword>
<evidence type="ECO:0000313" key="3">
    <source>
        <dbReference type="Proteomes" id="UP000059188"/>
    </source>
</evidence>
<dbReference type="EMBL" id="LN679116">
    <property type="protein sequence ID" value="CEL54474.1"/>
    <property type="molecule type" value="Genomic_DNA"/>
</dbReference>
<dbReference type="OrthoDB" id="3357029at2759"/>
<keyword evidence="1" id="KW-0472">Membrane</keyword>
<dbReference type="Proteomes" id="UP000059188">
    <property type="component" value="Unassembled WGS sequence"/>
</dbReference>
<organism evidence="2 3">
    <name type="scientific">Thanatephorus cucumeris (strain AG1-IB / isolate 7/3/14)</name>
    <name type="common">Lettuce bottom rot fungus</name>
    <name type="synonym">Rhizoctonia solani</name>
    <dbReference type="NCBI Taxonomy" id="1108050"/>
    <lineage>
        <taxon>Eukaryota</taxon>
        <taxon>Fungi</taxon>
        <taxon>Dikarya</taxon>
        <taxon>Basidiomycota</taxon>
        <taxon>Agaricomycotina</taxon>
        <taxon>Agaricomycetes</taxon>
        <taxon>Cantharellales</taxon>
        <taxon>Ceratobasidiaceae</taxon>
        <taxon>Rhizoctonia</taxon>
        <taxon>Rhizoctonia solani AG-1</taxon>
    </lineage>
</organism>
<sequence length="570" mass="62917">MLLVAYRIAYLLIEEQRNPRDGRNSGPTPLQYVCLTIWIKAYWLIANLHDRYGLLLQMLSAPSIISLKAAVQYFSNRTTRQSAPSYFSTSVVLGVAIYVIVHLVGLADVWLHTTTSAVLFNLTAPDSSFSPPMASVRFNESLCTEFDLPPNDRICITGSDGWAINDGQYMIVAGQNVISNSSSDRKAITLADAADLSIIVPQVIDKRTSFTASNIGARAECQSLNSQCVGQGTTEAFNCSNIGITVIPTNSDFIASIALVAPYQKWNDQPLVLSGSGMSYGPNRCCATNPIDTLLQLRWSSRIDGATYIPNDAVHPYPIPTLSVYASCKVTFYNLTASYNGNAADEKYWSVAPDKMEPSSERFATTLISPYAWQLVTDHLAINIKSRAMSANSSQQVMAALNQELSRLALGYVSGAFIFDSASDVHTTIPTLLGRYPLVPLLVFVLLLFIYGLIGVVIFATSFNMRSDEVLVPPELRRLTQSTEDTDQLIPSLELVRLRLTSPLPILAQFFSDPVINLKLAGPEDPDARSILDNVTKMFDETGSARYQERRLKFGLERTELRPRFGIWKD</sequence>